<dbReference type="InterPro" id="IPR045247">
    <property type="entry name" value="Oye-like"/>
</dbReference>
<dbReference type="FunFam" id="3.20.20.70:FF:000059">
    <property type="entry name" value="N-ethylmaleimide reductase, FMN-linked"/>
    <property type="match status" value="1"/>
</dbReference>
<proteinExistence type="inferred from homology"/>
<dbReference type="EMBL" id="JNBR01000586">
    <property type="protein sequence ID" value="OQR90713.1"/>
    <property type="molecule type" value="Genomic_DNA"/>
</dbReference>
<organism evidence="5 6">
    <name type="scientific">Achlya hypogyna</name>
    <name type="common">Oomycete</name>
    <name type="synonym">Protoachlya hypogyna</name>
    <dbReference type="NCBI Taxonomy" id="1202772"/>
    <lineage>
        <taxon>Eukaryota</taxon>
        <taxon>Sar</taxon>
        <taxon>Stramenopiles</taxon>
        <taxon>Oomycota</taxon>
        <taxon>Saprolegniomycetes</taxon>
        <taxon>Saprolegniales</taxon>
        <taxon>Achlyaceae</taxon>
        <taxon>Achlya</taxon>
    </lineage>
</organism>
<evidence type="ECO:0000313" key="6">
    <source>
        <dbReference type="Proteomes" id="UP000243579"/>
    </source>
</evidence>
<keyword evidence="6" id="KW-1185">Reference proteome</keyword>
<evidence type="ECO:0000256" key="2">
    <source>
        <dbReference type="ARBA" id="ARBA00005979"/>
    </source>
</evidence>
<dbReference type="PANTHER" id="PTHR22893">
    <property type="entry name" value="NADH OXIDOREDUCTASE-RELATED"/>
    <property type="match status" value="1"/>
</dbReference>
<dbReference type="GO" id="GO:0005829">
    <property type="term" value="C:cytosol"/>
    <property type="evidence" value="ECO:0007669"/>
    <property type="project" value="UniProtKB-ARBA"/>
</dbReference>
<dbReference type="STRING" id="1202772.A0A1V9YYI7"/>
<protein>
    <submittedName>
        <fullName evidence="5">NADH:flavin oxidoreductase</fullName>
    </submittedName>
</protein>
<accession>A0A1V9YYI7</accession>
<evidence type="ECO:0000259" key="4">
    <source>
        <dbReference type="Pfam" id="PF00724"/>
    </source>
</evidence>
<comment type="caution">
    <text evidence="5">The sequence shown here is derived from an EMBL/GenBank/DDBJ whole genome shotgun (WGS) entry which is preliminary data.</text>
</comment>
<name>A0A1V9YYI7_ACHHY</name>
<dbReference type="Gene3D" id="3.20.20.70">
    <property type="entry name" value="Aldolase class I"/>
    <property type="match status" value="1"/>
</dbReference>
<dbReference type="Pfam" id="PF00724">
    <property type="entry name" value="Oxidored_FMN"/>
    <property type="match status" value="1"/>
</dbReference>
<reference evidence="5 6" key="1">
    <citation type="journal article" date="2014" name="Genome Biol. Evol.">
        <title>The secreted proteins of Achlya hypogyna and Thraustotheca clavata identify the ancestral oomycete secretome and reveal gene acquisitions by horizontal gene transfer.</title>
        <authorList>
            <person name="Misner I."/>
            <person name="Blouin N."/>
            <person name="Leonard G."/>
            <person name="Richards T.A."/>
            <person name="Lane C.E."/>
        </authorList>
    </citation>
    <scope>NUCLEOTIDE SEQUENCE [LARGE SCALE GENOMIC DNA]</scope>
    <source>
        <strain evidence="5 6">ATCC 48635</strain>
    </source>
</reference>
<dbReference type="PANTHER" id="PTHR22893:SF91">
    <property type="entry name" value="NADPH DEHYDROGENASE 2-RELATED"/>
    <property type="match status" value="1"/>
</dbReference>
<dbReference type="InterPro" id="IPR013785">
    <property type="entry name" value="Aldolase_TIM"/>
</dbReference>
<gene>
    <name evidence="5" type="ORF">ACHHYP_05304</name>
</gene>
<dbReference type="Proteomes" id="UP000243579">
    <property type="component" value="Unassembled WGS sequence"/>
</dbReference>
<dbReference type="GO" id="GO:0010181">
    <property type="term" value="F:FMN binding"/>
    <property type="evidence" value="ECO:0007669"/>
    <property type="project" value="InterPro"/>
</dbReference>
<dbReference type="CDD" id="cd02933">
    <property type="entry name" value="OYE_like_FMN"/>
    <property type="match status" value="1"/>
</dbReference>
<evidence type="ECO:0000313" key="5">
    <source>
        <dbReference type="EMBL" id="OQR90713.1"/>
    </source>
</evidence>
<feature type="domain" description="NADH:flavin oxidoreductase/NADH oxidase N-terminal" evidence="4">
    <location>
        <begin position="3"/>
        <end position="332"/>
    </location>
</feature>
<keyword evidence="3" id="KW-0560">Oxidoreductase</keyword>
<comment type="similarity">
    <text evidence="2">Belongs to the NADH:flavin oxidoreductase/NADH oxidase family.</text>
</comment>
<dbReference type="AlphaFoldDB" id="A0A1V9YYI7"/>
<dbReference type="InterPro" id="IPR001155">
    <property type="entry name" value="OxRdtase_FMN_N"/>
</dbReference>
<comment type="cofactor">
    <cofactor evidence="1">
        <name>FMN</name>
        <dbReference type="ChEBI" id="CHEBI:58210"/>
    </cofactor>
</comment>
<sequence>MSSLFTPLTVGSLQLPNRVFMAPLTRCRATPDTHVPIVELIAPYYAARATAGLIIAECSMIAPGASAFYAEPGVYSLEQLAAWKVITDAVHAQGGKIFCQIWHAGRAAHPELNRGAETVSSSAVVMTKTTHTPFGKAAPVTPRALGTHEVDAVVQLFAVAARNCVELGGFDGVEIHGANGYLVDQFLKDGVNRREDSYGGCVENRVRFLMDVLAAVGAAIGFDKLAVRLAPLNTENDIADSDPFGLATHVANALNELPPLAYVHILRHDLLGQLQGDVEGIFRRHYKGVLVSNASYTRDEANTAIATGRVDAIAFGKPFIANPDLVARFQQSKVELNDVDRATFYKGGAVGYLDYPTLVSSVAP</sequence>
<evidence type="ECO:0000256" key="1">
    <source>
        <dbReference type="ARBA" id="ARBA00001917"/>
    </source>
</evidence>
<dbReference type="SUPFAM" id="SSF51395">
    <property type="entry name" value="FMN-linked oxidoreductases"/>
    <property type="match status" value="1"/>
</dbReference>
<dbReference type="OrthoDB" id="148713at2759"/>
<evidence type="ECO:0000256" key="3">
    <source>
        <dbReference type="ARBA" id="ARBA00023002"/>
    </source>
</evidence>
<dbReference type="GO" id="GO:0016628">
    <property type="term" value="F:oxidoreductase activity, acting on the CH-CH group of donors, NAD or NADP as acceptor"/>
    <property type="evidence" value="ECO:0007669"/>
    <property type="project" value="UniProtKB-ARBA"/>
</dbReference>